<keyword evidence="3" id="KW-1185">Reference proteome</keyword>
<evidence type="ECO:0000256" key="1">
    <source>
        <dbReference type="SAM" id="MobiDB-lite"/>
    </source>
</evidence>
<feature type="compositionally biased region" description="Polar residues" evidence="1">
    <location>
        <begin position="357"/>
        <end position="388"/>
    </location>
</feature>
<feature type="compositionally biased region" description="Basic and acidic residues" evidence="1">
    <location>
        <begin position="522"/>
        <end position="542"/>
    </location>
</feature>
<reference evidence="2 3" key="1">
    <citation type="submission" date="2015-08" db="EMBL/GenBank/DDBJ databases">
        <title>Next Generation Sequencing and Analysis of the Genome of Puccinia sorghi L Schw, the Causal Agent of Maize Common Rust.</title>
        <authorList>
            <person name="Rochi L."/>
            <person name="Burguener G."/>
            <person name="Darino M."/>
            <person name="Turjanski A."/>
            <person name="Kreff E."/>
            <person name="Dieguez M.J."/>
            <person name="Sacco F."/>
        </authorList>
    </citation>
    <scope>NUCLEOTIDE SEQUENCE [LARGE SCALE GENOMIC DNA]</scope>
    <source>
        <strain evidence="2 3">RO10H11247</strain>
    </source>
</reference>
<dbReference type="VEuPathDB" id="FungiDB:VP01_1395g2"/>
<organism evidence="2 3">
    <name type="scientific">Puccinia sorghi</name>
    <dbReference type="NCBI Taxonomy" id="27349"/>
    <lineage>
        <taxon>Eukaryota</taxon>
        <taxon>Fungi</taxon>
        <taxon>Dikarya</taxon>
        <taxon>Basidiomycota</taxon>
        <taxon>Pucciniomycotina</taxon>
        <taxon>Pucciniomycetes</taxon>
        <taxon>Pucciniales</taxon>
        <taxon>Pucciniaceae</taxon>
        <taxon>Puccinia</taxon>
    </lineage>
</organism>
<dbReference type="Proteomes" id="UP000037035">
    <property type="component" value="Unassembled WGS sequence"/>
</dbReference>
<feature type="region of interest" description="Disordered" evidence="1">
    <location>
        <begin position="522"/>
        <end position="547"/>
    </location>
</feature>
<proteinExistence type="predicted"/>
<gene>
    <name evidence="2" type="ORF">VP01_1395g2</name>
</gene>
<sequence length="709" mass="79462">MNQNVDSNIVKLTAILLERLASQPNSTSSLPAHKCLSNESNSFPSAVESMLDPQDNCDATAPHLKQPDSKFFHCYENITFHSQPSTPPPTAHQILQSPACIPQTQSVSTSSPSFSTTMLHQYYHIVLDTSLTMLHKLDQILFGNVVLGRSESLGPYHSPRSGPMWDALARTVSQINSVDLKSQCPLPSSLVIITSLCFFFEKLDGKRVTSEAGSCNEWKSAGQIRKQEHHKICLSILQPVYWWCAKPRWYLTFSTHSSVPASSIYLPLGLGMVHLPVVASALHVILLCPSTVENHGTSPQSHAGNMASLARHPKLLQLDLLKKQTITLASTHRLESPEIAQIPRQYDNRAALDTSESKGSQIGQHSLTTIKHGNQNDRSTPFDGSTTPEHLHTPRTQGAIFPPYLITCYDLVTPSRTCQGFPQLGDYLQPPHLCTFPRKLLVTSEEKGSFSEALRVFYEVYHVHTILYGVQFVGMSHSQFVSDSIYFLPITLGDISHLLISYIFWGSSGVLSIDNFEKGRTEYERGTKKEQKDEQAETIKDERKRKKKSPSSLLTKLMRITAELRFLESESRFIVEQRRSKSGFFLIQIPEQYCGNLNLETGLPVTSLESSEPRITAEFQQYESTFFLYGGTGLPDWPEKWIKAFCVGLKHQELPDTLGSGPPFGSGSFIQGGSHWLFKLKAMCTFFLCFGPGERDKTSYTKYMKIMKR</sequence>
<dbReference type="EMBL" id="LAVV01004398">
    <property type="protein sequence ID" value="KNZ61474.1"/>
    <property type="molecule type" value="Genomic_DNA"/>
</dbReference>
<evidence type="ECO:0000313" key="3">
    <source>
        <dbReference type="Proteomes" id="UP000037035"/>
    </source>
</evidence>
<name>A0A0L6VL90_9BASI</name>
<feature type="region of interest" description="Disordered" evidence="1">
    <location>
        <begin position="353"/>
        <end position="394"/>
    </location>
</feature>
<protein>
    <submittedName>
        <fullName evidence="2">Uncharacterized protein</fullName>
    </submittedName>
</protein>
<evidence type="ECO:0000313" key="2">
    <source>
        <dbReference type="EMBL" id="KNZ61474.1"/>
    </source>
</evidence>
<accession>A0A0L6VL90</accession>
<comment type="caution">
    <text evidence="2">The sequence shown here is derived from an EMBL/GenBank/DDBJ whole genome shotgun (WGS) entry which is preliminary data.</text>
</comment>
<dbReference type="AlphaFoldDB" id="A0A0L6VL90"/>